<dbReference type="SUPFAM" id="SSF53850">
    <property type="entry name" value="Periplasmic binding protein-like II"/>
    <property type="match status" value="1"/>
</dbReference>
<dbReference type="InterPro" id="IPR006311">
    <property type="entry name" value="TAT_signal"/>
</dbReference>
<evidence type="ECO:0000313" key="1">
    <source>
        <dbReference type="EMBL" id="ANP26777.1"/>
    </source>
</evidence>
<dbReference type="PROSITE" id="PS51257">
    <property type="entry name" value="PROKAR_LIPOPROTEIN"/>
    <property type="match status" value="1"/>
</dbReference>
<dbReference type="InterPro" id="IPR006059">
    <property type="entry name" value="SBP"/>
</dbReference>
<dbReference type="AlphaFoldDB" id="A0A1B0ZFQ7"/>
<dbReference type="PROSITE" id="PS51318">
    <property type="entry name" value="TAT"/>
    <property type="match status" value="1"/>
</dbReference>
<dbReference type="KEGG" id="dva:DAD186_02180"/>
<dbReference type="PANTHER" id="PTHR43649:SF32">
    <property type="entry name" value="SUGAR BINDING SECRETED PROTEIN"/>
    <property type="match status" value="1"/>
</dbReference>
<dbReference type="STRING" id="1630135.DAD186_02180"/>
<dbReference type="Gene3D" id="3.40.190.10">
    <property type="entry name" value="Periplasmic binding protein-like II"/>
    <property type="match status" value="1"/>
</dbReference>
<evidence type="ECO:0008006" key="3">
    <source>
        <dbReference type="Google" id="ProtNLM"/>
    </source>
</evidence>
<dbReference type="PATRIC" id="fig|1630135.4.peg.220"/>
<accession>A0A1B0ZFQ7</accession>
<proteinExistence type="predicted"/>
<organism evidence="1 2">
    <name type="scientific">Dermabacter vaginalis</name>
    <dbReference type="NCBI Taxonomy" id="1630135"/>
    <lineage>
        <taxon>Bacteria</taxon>
        <taxon>Bacillati</taxon>
        <taxon>Actinomycetota</taxon>
        <taxon>Actinomycetes</taxon>
        <taxon>Micrococcales</taxon>
        <taxon>Dermabacteraceae</taxon>
        <taxon>Dermabacter</taxon>
    </lineage>
</organism>
<dbReference type="Pfam" id="PF01547">
    <property type="entry name" value="SBP_bac_1"/>
    <property type="match status" value="1"/>
</dbReference>
<sequence length="428" mass="46115">MNISRRSFLGASALTLGPLALVGCSTSNSGSSAGDSNEFILWMWPEGYGDDVLKAVKEQFPDINFRQNVIGGDFKQKLTTTFSAGSGLPDITGVKGEDIAFFLSKTDYFEDLNELGAKDIKGDYLDWKWQQATSKDGKQVGIPIDIGPTALFYRFDVFEEAGLPSDPTELENAIRSWDEYFELGKELIAKKPGTFLIRNTASVFGTAWRQAGKGFIDENGAFIGDQEHIRAAWDLAVKANAAGINGALAAQTTDSAAAVSEGRLPADFGASWHLADLMSDAPETSGKWHVCKHPGEAVNKGGSFLTIPKGAKDPKKSFEVLSFILNAKNQALEYKHSGNFPAATEAHAMPEVDGEVEFLGGQKAAEVFSAAAETVRPLYEDPNSEAVNAPFSAELEQVESTKKDPEKAWSDAVTAAKRIAEQAGIKVK</sequence>
<dbReference type="EMBL" id="CP012117">
    <property type="protein sequence ID" value="ANP26777.1"/>
    <property type="molecule type" value="Genomic_DNA"/>
</dbReference>
<dbReference type="PANTHER" id="PTHR43649">
    <property type="entry name" value="ARABINOSE-BINDING PROTEIN-RELATED"/>
    <property type="match status" value="1"/>
</dbReference>
<dbReference type="InterPro" id="IPR050490">
    <property type="entry name" value="Bact_solute-bd_prot1"/>
</dbReference>
<gene>
    <name evidence="1" type="ORF">DAD186_02180</name>
</gene>
<evidence type="ECO:0000313" key="2">
    <source>
        <dbReference type="Proteomes" id="UP000092596"/>
    </source>
</evidence>
<name>A0A1B0ZFQ7_9MICO</name>
<dbReference type="Proteomes" id="UP000092596">
    <property type="component" value="Chromosome"/>
</dbReference>
<protein>
    <recommendedName>
        <fullName evidence="3">Extracellular solute-binding protein</fullName>
    </recommendedName>
</protein>
<dbReference type="RefSeq" id="WP_065247142.1">
    <property type="nucleotide sequence ID" value="NZ_CP012117.1"/>
</dbReference>
<reference evidence="1 2" key="1">
    <citation type="submission" date="2015-06" db="EMBL/GenBank/DDBJ databases">
        <title>Investigation of pathophysiology for high-risk pregnancy and development of treatment modality based on it.</title>
        <authorList>
            <person name="Kim B.-C."/>
            <person name="Lim S."/>
        </authorList>
    </citation>
    <scope>NUCLEOTIDE SEQUENCE [LARGE SCALE GENOMIC DNA]</scope>
    <source>
        <strain evidence="1 2">AD1-86</strain>
    </source>
</reference>